<dbReference type="Pfam" id="PF03475">
    <property type="entry name" value="YiiM_3-alpha"/>
    <property type="match status" value="1"/>
</dbReference>
<dbReference type="Pfam" id="PF03473">
    <property type="entry name" value="MOSC"/>
    <property type="match status" value="1"/>
</dbReference>
<dbReference type="AlphaFoldDB" id="A0A0A2TJ23"/>
<dbReference type="Gene3D" id="2.40.33.20">
    <property type="entry name" value="PK beta-barrel domain-like"/>
    <property type="match status" value="1"/>
</dbReference>
<comment type="caution">
    <text evidence="2">The sequence shown here is derived from an EMBL/GenBank/DDBJ whole genome shotgun (WGS) entry which is preliminary data.</text>
</comment>
<dbReference type="STRING" id="1385514.N782_12220"/>
<dbReference type="InterPro" id="IPR005163">
    <property type="entry name" value="Tri_helical_YiiM-like"/>
</dbReference>
<reference evidence="2 3" key="1">
    <citation type="journal article" date="2015" name="Stand. Genomic Sci.">
        <title>High quality draft genome sequence of the moderately halophilic bacterium Pontibacillus yanchengensis Y32(T) and comparison among Pontibacillus genomes.</title>
        <authorList>
            <person name="Huang J."/>
            <person name="Qiao Z.X."/>
            <person name="Tang J.W."/>
            <person name="Wang G."/>
        </authorList>
    </citation>
    <scope>NUCLEOTIDE SEQUENCE [LARGE SCALE GENOMIC DNA]</scope>
    <source>
        <strain evidence="2 3">Y32</strain>
    </source>
</reference>
<dbReference type="InterPro" id="IPR005302">
    <property type="entry name" value="MoCF_Sase_C"/>
</dbReference>
<dbReference type="eggNOG" id="COG2258">
    <property type="taxonomic scope" value="Bacteria"/>
</dbReference>
<proteinExistence type="predicted"/>
<dbReference type="GO" id="GO:0003824">
    <property type="term" value="F:catalytic activity"/>
    <property type="evidence" value="ECO:0007669"/>
    <property type="project" value="InterPro"/>
</dbReference>
<evidence type="ECO:0000259" key="1">
    <source>
        <dbReference type="PROSITE" id="PS51340"/>
    </source>
</evidence>
<gene>
    <name evidence="2" type="ORF">N782_12220</name>
</gene>
<dbReference type="PANTHER" id="PTHR30212:SF4">
    <property type="entry name" value="MOSC DOMAIN-CONTAINING PROTEIN"/>
    <property type="match status" value="1"/>
</dbReference>
<dbReference type="RefSeq" id="WP_036815414.1">
    <property type="nucleotide sequence ID" value="NZ_AVBF01000002.1"/>
</dbReference>
<accession>A0A0A2TJ23</accession>
<dbReference type="GO" id="GO:0030170">
    <property type="term" value="F:pyridoxal phosphate binding"/>
    <property type="evidence" value="ECO:0007669"/>
    <property type="project" value="InterPro"/>
</dbReference>
<dbReference type="PROSITE" id="PS51340">
    <property type="entry name" value="MOSC"/>
    <property type="match status" value="1"/>
</dbReference>
<feature type="domain" description="MOSC" evidence="1">
    <location>
        <begin position="32"/>
        <end position="166"/>
    </location>
</feature>
<dbReference type="SUPFAM" id="SSF50800">
    <property type="entry name" value="PK beta-barrel domain-like"/>
    <property type="match status" value="1"/>
</dbReference>
<sequence length="220" mass="25048">MEDDFRIISMHVGGPKNVVRNGEELYTSFLKTPTTDRIALSSQGLKGDGQAVTKFHGGVEKAICVYPYKHYAYWEQQLDKKMDFPSFGENLTIDGLHEENINIGDVFQWGDAKLQVVQPRKPCERIAFVHQVKHLTKQVVHTGYTGFYMSVVKEGEVSANDRFERIQTDPHAVSVAYVNQIKLKDRNNIEGIRTILQVDGLANELRQGLQERLDKLQDTI</sequence>
<dbReference type="EMBL" id="AVBF01000002">
    <property type="protein sequence ID" value="KGP74413.1"/>
    <property type="molecule type" value="Genomic_DNA"/>
</dbReference>
<dbReference type="InterPro" id="IPR052353">
    <property type="entry name" value="Benzoxazolinone_Detox_Enz"/>
</dbReference>
<protein>
    <submittedName>
        <fullName evidence="2">Sulfurase</fullName>
    </submittedName>
</protein>
<dbReference type="Proteomes" id="UP000030147">
    <property type="component" value="Unassembled WGS sequence"/>
</dbReference>
<dbReference type="OrthoDB" id="9786134at2"/>
<dbReference type="GO" id="GO:0030151">
    <property type="term" value="F:molybdenum ion binding"/>
    <property type="evidence" value="ECO:0007669"/>
    <property type="project" value="InterPro"/>
</dbReference>
<organism evidence="2 3">
    <name type="scientific">Pontibacillus yanchengensis Y32</name>
    <dbReference type="NCBI Taxonomy" id="1385514"/>
    <lineage>
        <taxon>Bacteria</taxon>
        <taxon>Bacillati</taxon>
        <taxon>Bacillota</taxon>
        <taxon>Bacilli</taxon>
        <taxon>Bacillales</taxon>
        <taxon>Bacillaceae</taxon>
        <taxon>Pontibacillus</taxon>
    </lineage>
</organism>
<keyword evidence="3" id="KW-1185">Reference proteome</keyword>
<evidence type="ECO:0000313" key="3">
    <source>
        <dbReference type="Proteomes" id="UP000030147"/>
    </source>
</evidence>
<name>A0A0A2TJ23_9BACI</name>
<dbReference type="InterPro" id="IPR011037">
    <property type="entry name" value="Pyrv_Knase-like_insert_dom_sf"/>
</dbReference>
<dbReference type="PANTHER" id="PTHR30212">
    <property type="entry name" value="PROTEIN YIIM"/>
    <property type="match status" value="1"/>
</dbReference>
<evidence type="ECO:0000313" key="2">
    <source>
        <dbReference type="EMBL" id="KGP74413.1"/>
    </source>
</evidence>